<evidence type="ECO:0000256" key="3">
    <source>
        <dbReference type="ARBA" id="ARBA00022777"/>
    </source>
</evidence>
<dbReference type="InterPro" id="IPR018483">
    <property type="entry name" value="Carb_kinase_FGGY_CS"/>
</dbReference>
<sequence length="509" mass="56694">MSLMGLDVGTTGCKAVVFDLEGKVLSQAYREYSLLHPRPGWVELNMNEVLRKVEESIQEASSKVKGDPIKALSISTQGEAFVPVDRKGNLLTNGPVSFDSRGEEFIEWWKEKLGPERIIQITGMPLHPMFTLNKVLWLKKNRADIYRKTYKLLCCEDLIIYKLGLPPTIDRSLASRTMAFDILKRDWSEEILSIAGVDRSLLPDVLPSGTVIGEIPQKIAHHLHLPPKVVVATGGHDQPCGALGAGVMKEGVAMDAIGTVECIACVFKEPHLDKKMLENNFACYPHVVPELYITLAFNFTGGSLLRWFRDTLGEKEKEKAQSQKEDVYSVLIDEACPDPSPLYVLPHFTTTGTPYMDTSSAGAILGLSLDTNKSEIIRAILEGVSFEMKHNLSLLEEIGISVEELRAIGGGARSRKWLQLKADLYGRKVVSLKVSEAASLGAAILAGVAMGEYSSVEEAVKTTVKIKETFYPQEKKTRIYEKKFLIYREIYPTLRELNHKIRDLQRNAS</sequence>
<evidence type="ECO:0000256" key="2">
    <source>
        <dbReference type="ARBA" id="ARBA00022679"/>
    </source>
</evidence>
<dbReference type="PROSITE" id="PS00445">
    <property type="entry name" value="FGGY_KINASES_2"/>
    <property type="match status" value="1"/>
</dbReference>
<name>A0A497E1Y6_UNCAE</name>
<reference evidence="7 8" key="1">
    <citation type="submission" date="2018-06" db="EMBL/GenBank/DDBJ databases">
        <title>Extensive metabolic versatility and redundancy in microbially diverse, dynamic hydrothermal sediments.</title>
        <authorList>
            <person name="Dombrowski N."/>
            <person name="Teske A."/>
            <person name="Baker B.J."/>
        </authorList>
    </citation>
    <scope>NUCLEOTIDE SEQUENCE [LARGE SCALE GENOMIC DNA]</scope>
    <source>
        <strain evidence="7">B47_G16</strain>
    </source>
</reference>
<dbReference type="GO" id="GO:0016773">
    <property type="term" value="F:phosphotransferase activity, alcohol group as acceptor"/>
    <property type="evidence" value="ECO:0007669"/>
    <property type="project" value="InterPro"/>
</dbReference>
<dbReference type="InterPro" id="IPR018485">
    <property type="entry name" value="FGGY_C"/>
</dbReference>
<feature type="domain" description="Carbohydrate kinase FGGY C-terminal" evidence="6">
    <location>
        <begin position="257"/>
        <end position="450"/>
    </location>
</feature>
<dbReference type="Gene3D" id="3.30.420.40">
    <property type="match status" value="2"/>
</dbReference>
<dbReference type="EMBL" id="QMPZ01000167">
    <property type="protein sequence ID" value="RLE07453.1"/>
    <property type="molecule type" value="Genomic_DNA"/>
</dbReference>
<dbReference type="PIRSF" id="PIRSF000538">
    <property type="entry name" value="GlpK"/>
    <property type="match status" value="1"/>
</dbReference>
<organism evidence="7 8">
    <name type="scientific">Aerophobetes bacterium</name>
    <dbReference type="NCBI Taxonomy" id="2030807"/>
    <lineage>
        <taxon>Bacteria</taxon>
        <taxon>Candidatus Aerophobota</taxon>
    </lineage>
</organism>
<gene>
    <name evidence="7" type="ORF">DRJ00_08110</name>
</gene>
<comment type="similarity">
    <text evidence="1 4">Belongs to the FGGY kinase family.</text>
</comment>
<comment type="caution">
    <text evidence="7">The sequence shown here is derived from an EMBL/GenBank/DDBJ whole genome shotgun (WGS) entry which is preliminary data.</text>
</comment>
<dbReference type="PANTHER" id="PTHR43095">
    <property type="entry name" value="SUGAR KINASE"/>
    <property type="match status" value="1"/>
</dbReference>
<dbReference type="PANTHER" id="PTHR43095:SF5">
    <property type="entry name" value="XYLULOSE KINASE"/>
    <property type="match status" value="1"/>
</dbReference>
<feature type="domain" description="Carbohydrate kinase FGGY N-terminal" evidence="5">
    <location>
        <begin position="4"/>
        <end position="244"/>
    </location>
</feature>
<dbReference type="AlphaFoldDB" id="A0A497E1Y6"/>
<keyword evidence="3 4" id="KW-0418">Kinase</keyword>
<evidence type="ECO:0000313" key="8">
    <source>
        <dbReference type="Proteomes" id="UP000279422"/>
    </source>
</evidence>
<evidence type="ECO:0000259" key="5">
    <source>
        <dbReference type="Pfam" id="PF00370"/>
    </source>
</evidence>
<evidence type="ECO:0008006" key="9">
    <source>
        <dbReference type="Google" id="ProtNLM"/>
    </source>
</evidence>
<evidence type="ECO:0000259" key="6">
    <source>
        <dbReference type="Pfam" id="PF02782"/>
    </source>
</evidence>
<dbReference type="Proteomes" id="UP000279422">
    <property type="component" value="Unassembled WGS sequence"/>
</dbReference>
<dbReference type="InterPro" id="IPR000577">
    <property type="entry name" value="Carb_kinase_FGGY"/>
</dbReference>
<dbReference type="Pfam" id="PF00370">
    <property type="entry name" value="FGGY_N"/>
    <property type="match status" value="1"/>
</dbReference>
<proteinExistence type="inferred from homology"/>
<evidence type="ECO:0000313" key="7">
    <source>
        <dbReference type="EMBL" id="RLE07453.1"/>
    </source>
</evidence>
<evidence type="ECO:0000256" key="4">
    <source>
        <dbReference type="RuleBase" id="RU003733"/>
    </source>
</evidence>
<dbReference type="InterPro" id="IPR043129">
    <property type="entry name" value="ATPase_NBD"/>
</dbReference>
<keyword evidence="2 4" id="KW-0808">Transferase</keyword>
<dbReference type="InterPro" id="IPR018484">
    <property type="entry name" value="FGGY_N"/>
</dbReference>
<protein>
    <recommendedName>
        <fullName evidence="9">Xylulokinase</fullName>
    </recommendedName>
</protein>
<dbReference type="SUPFAM" id="SSF53067">
    <property type="entry name" value="Actin-like ATPase domain"/>
    <property type="match status" value="2"/>
</dbReference>
<dbReference type="PROSITE" id="PS00933">
    <property type="entry name" value="FGGY_KINASES_1"/>
    <property type="match status" value="1"/>
</dbReference>
<dbReference type="GO" id="GO:0005975">
    <property type="term" value="P:carbohydrate metabolic process"/>
    <property type="evidence" value="ECO:0007669"/>
    <property type="project" value="InterPro"/>
</dbReference>
<dbReference type="GO" id="GO:0016301">
    <property type="term" value="F:kinase activity"/>
    <property type="evidence" value="ECO:0007669"/>
    <property type="project" value="UniProtKB-KW"/>
</dbReference>
<evidence type="ECO:0000256" key="1">
    <source>
        <dbReference type="ARBA" id="ARBA00009156"/>
    </source>
</evidence>
<dbReference type="CDD" id="cd07773">
    <property type="entry name" value="ASKHA_NBD_FGGY_FK"/>
    <property type="match status" value="1"/>
</dbReference>
<dbReference type="InterPro" id="IPR050406">
    <property type="entry name" value="FGGY_Carb_Kinase"/>
</dbReference>
<accession>A0A497E1Y6</accession>
<dbReference type="Pfam" id="PF02782">
    <property type="entry name" value="FGGY_C"/>
    <property type="match status" value="1"/>
</dbReference>